<reference evidence="6 7" key="1">
    <citation type="submission" date="2016-01" db="EMBL/GenBank/DDBJ databases">
        <authorList>
            <person name="Oliw E.H."/>
        </authorList>
    </citation>
    <scope>NUCLEOTIDE SEQUENCE [LARGE SCALE GENOMIC DNA]</scope>
    <source>
        <strain evidence="6">LMG 22029</strain>
    </source>
</reference>
<evidence type="ECO:0000313" key="7">
    <source>
        <dbReference type="Proteomes" id="UP000054893"/>
    </source>
</evidence>
<dbReference type="Proteomes" id="UP000054893">
    <property type="component" value="Unassembled WGS sequence"/>
</dbReference>
<dbReference type="AlphaFoldDB" id="A0A158HG56"/>
<dbReference type="InterPro" id="IPR001638">
    <property type="entry name" value="Solute-binding_3/MltF_N"/>
</dbReference>
<dbReference type="GO" id="GO:0022857">
    <property type="term" value="F:transmembrane transporter activity"/>
    <property type="evidence" value="ECO:0007669"/>
    <property type="project" value="InterPro"/>
</dbReference>
<feature type="chain" id="PRO_5007810552" evidence="4">
    <location>
        <begin position="29"/>
        <end position="341"/>
    </location>
</feature>
<dbReference type="SMART" id="SM00062">
    <property type="entry name" value="PBPb"/>
    <property type="match status" value="1"/>
</dbReference>
<dbReference type="GO" id="GO:0043190">
    <property type="term" value="C:ATP-binding cassette (ABC) transporter complex"/>
    <property type="evidence" value="ECO:0007669"/>
    <property type="project" value="InterPro"/>
</dbReference>
<name>A0A158HG56_CABSO</name>
<keyword evidence="3 4" id="KW-0732">Signal</keyword>
<dbReference type="EMBL" id="FCOC02000016">
    <property type="protein sequence ID" value="SAL42630.1"/>
    <property type="molecule type" value="Genomic_DNA"/>
</dbReference>
<evidence type="ECO:0000259" key="5">
    <source>
        <dbReference type="SMART" id="SM00062"/>
    </source>
</evidence>
<dbReference type="SUPFAM" id="SSF53850">
    <property type="entry name" value="Periplasmic binding protein-like II"/>
    <property type="match status" value="1"/>
</dbReference>
<dbReference type="NCBIfam" id="TIGR01729">
    <property type="entry name" value="taurine_ABC_bnd"/>
    <property type="match status" value="1"/>
</dbReference>
<dbReference type="InterPro" id="IPR007210">
    <property type="entry name" value="ABC_Gly_betaine_transp_sub-bd"/>
</dbReference>
<dbReference type="PANTHER" id="PTHR30024">
    <property type="entry name" value="ALIPHATIC SULFONATES-BINDING PROTEIN-RELATED"/>
    <property type="match status" value="1"/>
</dbReference>
<accession>A0A158HG56</accession>
<organism evidence="6 7">
    <name type="scientific">Caballeronia sordidicola</name>
    <name type="common">Burkholderia sordidicola</name>
    <dbReference type="NCBI Taxonomy" id="196367"/>
    <lineage>
        <taxon>Bacteria</taxon>
        <taxon>Pseudomonadati</taxon>
        <taxon>Pseudomonadota</taxon>
        <taxon>Betaproteobacteria</taxon>
        <taxon>Burkholderiales</taxon>
        <taxon>Burkholderiaceae</taxon>
        <taxon>Caballeronia</taxon>
    </lineage>
</organism>
<evidence type="ECO:0000256" key="2">
    <source>
        <dbReference type="ARBA" id="ARBA00010742"/>
    </source>
</evidence>
<comment type="similarity">
    <text evidence="2">Belongs to the bacterial solute-binding protein SsuA/TauA family.</text>
</comment>
<dbReference type="GO" id="GO:0042597">
    <property type="term" value="C:periplasmic space"/>
    <property type="evidence" value="ECO:0007669"/>
    <property type="project" value="UniProtKB-SubCell"/>
</dbReference>
<gene>
    <name evidence="6" type="ORF">AWB64_04530</name>
</gene>
<feature type="domain" description="Solute-binding protein family 3/N-terminal" evidence="5">
    <location>
        <begin position="33"/>
        <end position="257"/>
    </location>
</feature>
<dbReference type="InterPro" id="IPR010068">
    <property type="entry name" value="Peri-bd_TauA"/>
</dbReference>
<sequence length="341" mass="35862">MFKHLIRGAALLALVSSLTASFASSAFAADNKTVTVGYQTDIEPSKIAQASGLYEKASGYKINWRKFNTGADVIAAMASGDVQVGFTGSSPLAAGVTRGLPLETFFVAAEIGTAEALVVRNGSNITKPQDLIGKKVAVPFVSTTHYSLLAALKHWGIPANQVTILNLAPPEIAAAWQRGDIDAAYVWDPALGKIVKTGKVLTTSAEVRKWGSPTFLAWVARKDFAQAHPDFLVAFSRVTGAQNAEYRKDGAKWTAATPQVADIARISGSDAADLPALLQGTTFPLLDEQASPRLLGGGIAKALADTSAFLKEQKRVDDVLPDYGPTVTASFVQQASAGSGK</sequence>
<dbReference type="OrthoDB" id="286202at2"/>
<evidence type="ECO:0000256" key="4">
    <source>
        <dbReference type="SAM" id="SignalP"/>
    </source>
</evidence>
<dbReference type="CDD" id="cd13560">
    <property type="entry name" value="PBP2_taurine"/>
    <property type="match status" value="1"/>
</dbReference>
<evidence type="ECO:0000256" key="1">
    <source>
        <dbReference type="ARBA" id="ARBA00004418"/>
    </source>
</evidence>
<dbReference type="GO" id="GO:0042918">
    <property type="term" value="P:alkanesulfonate transmembrane transport"/>
    <property type="evidence" value="ECO:0007669"/>
    <property type="project" value="TreeGrafter"/>
</dbReference>
<evidence type="ECO:0000313" key="6">
    <source>
        <dbReference type="EMBL" id="SAL42630.1"/>
    </source>
</evidence>
<dbReference type="RefSeq" id="WP_060857612.1">
    <property type="nucleotide sequence ID" value="NZ_FCOC02000016.1"/>
</dbReference>
<proteinExistence type="inferred from homology"/>
<evidence type="ECO:0000256" key="3">
    <source>
        <dbReference type="ARBA" id="ARBA00022729"/>
    </source>
</evidence>
<feature type="signal peptide" evidence="4">
    <location>
        <begin position="1"/>
        <end position="28"/>
    </location>
</feature>
<dbReference type="Gene3D" id="3.40.190.10">
    <property type="entry name" value="Periplasmic binding protein-like II"/>
    <property type="match status" value="2"/>
</dbReference>
<protein>
    <submittedName>
        <fullName evidence="6">Periplasmic component of taurine ABC transporter</fullName>
    </submittedName>
</protein>
<comment type="subcellular location">
    <subcellularLocation>
        <location evidence="1">Periplasm</location>
    </subcellularLocation>
</comment>
<dbReference type="Pfam" id="PF04069">
    <property type="entry name" value="OpuAC"/>
    <property type="match status" value="1"/>
</dbReference>
<dbReference type="PANTHER" id="PTHR30024:SF47">
    <property type="entry name" value="TAURINE-BINDING PERIPLASMIC PROTEIN"/>
    <property type="match status" value="1"/>
</dbReference>